<sequence>MRVLIGADKRHRGYEEQAAKGVSVPLLLGEPPLPNSGTVDPSSIGHRCEFPSSHHSQGGSEYQYSRDPSIDYERTGSGGGGKVPGIAPAEPEEPPCRAAQGREEATHHSG</sequence>
<dbReference type="EMBL" id="GBRH01191042">
    <property type="protein sequence ID" value="JAE06854.1"/>
    <property type="molecule type" value="Transcribed_RNA"/>
</dbReference>
<feature type="compositionally biased region" description="Polar residues" evidence="1">
    <location>
        <begin position="53"/>
        <end position="63"/>
    </location>
</feature>
<proteinExistence type="predicted"/>
<protein>
    <submittedName>
        <fullName evidence="2">Uncharacterized protein</fullName>
    </submittedName>
</protein>
<reference evidence="2" key="1">
    <citation type="submission" date="2014-09" db="EMBL/GenBank/DDBJ databases">
        <authorList>
            <person name="Magalhaes I.L.F."/>
            <person name="Oliveira U."/>
            <person name="Santos F.R."/>
            <person name="Vidigal T.H.D.A."/>
            <person name="Brescovit A.D."/>
            <person name="Santos A.J."/>
        </authorList>
    </citation>
    <scope>NUCLEOTIDE SEQUENCE</scope>
    <source>
        <tissue evidence="2">Shoot tissue taken approximately 20 cm above the soil surface</tissue>
    </source>
</reference>
<feature type="compositionally biased region" description="Basic and acidic residues" evidence="1">
    <location>
        <begin position="100"/>
        <end position="110"/>
    </location>
</feature>
<accession>A0A0A9F6L3</accession>
<organism evidence="2">
    <name type="scientific">Arundo donax</name>
    <name type="common">Giant reed</name>
    <name type="synonym">Donax arundinaceus</name>
    <dbReference type="NCBI Taxonomy" id="35708"/>
    <lineage>
        <taxon>Eukaryota</taxon>
        <taxon>Viridiplantae</taxon>
        <taxon>Streptophyta</taxon>
        <taxon>Embryophyta</taxon>
        <taxon>Tracheophyta</taxon>
        <taxon>Spermatophyta</taxon>
        <taxon>Magnoliopsida</taxon>
        <taxon>Liliopsida</taxon>
        <taxon>Poales</taxon>
        <taxon>Poaceae</taxon>
        <taxon>PACMAD clade</taxon>
        <taxon>Arundinoideae</taxon>
        <taxon>Arundineae</taxon>
        <taxon>Arundo</taxon>
    </lineage>
</organism>
<dbReference type="AlphaFoldDB" id="A0A0A9F6L3"/>
<feature type="region of interest" description="Disordered" evidence="1">
    <location>
        <begin position="32"/>
        <end position="110"/>
    </location>
</feature>
<reference evidence="2" key="2">
    <citation type="journal article" date="2015" name="Data Brief">
        <title>Shoot transcriptome of the giant reed, Arundo donax.</title>
        <authorList>
            <person name="Barrero R.A."/>
            <person name="Guerrero F.D."/>
            <person name="Moolhuijzen P."/>
            <person name="Goolsby J.A."/>
            <person name="Tidwell J."/>
            <person name="Bellgard S.E."/>
            <person name="Bellgard M.I."/>
        </authorList>
    </citation>
    <scope>NUCLEOTIDE SEQUENCE</scope>
    <source>
        <tissue evidence="2">Shoot tissue taken approximately 20 cm above the soil surface</tissue>
    </source>
</reference>
<evidence type="ECO:0000313" key="2">
    <source>
        <dbReference type="EMBL" id="JAE06854.1"/>
    </source>
</evidence>
<name>A0A0A9F6L3_ARUDO</name>
<evidence type="ECO:0000256" key="1">
    <source>
        <dbReference type="SAM" id="MobiDB-lite"/>
    </source>
</evidence>